<dbReference type="InterPro" id="IPR011009">
    <property type="entry name" value="Kinase-like_dom_sf"/>
</dbReference>
<keyword evidence="2" id="KW-1185">Reference proteome</keyword>
<accession>A0ABY9RBF9</accession>
<protein>
    <submittedName>
        <fullName evidence="1">Lipopolysaccharide kinase InaA family protein</fullName>
    </submittedName>
</protein>
<reference evidence="1" key="1">
    <citation type="submission" date="2023-09" db="EMBL/GenBank/DDBJ databases">
        <title>Flavobacterium sp. 20NA77.7 isolated from freshwater.</title>
        <authorList>
            <person name="Le V."/>
            <person name="Ko S.-R."/>
            <person name="Ahn C.-Y."/>
            <person name="Oh H.-M."/>
        </authorList>
    </citation>
    <scope>NUCLEOTIDE SEQUENCE</scope>
    <source>
        <strain evidence="1">20NA77.7</strain>
    </source>
</reference>
<organism evidence="1 2">
    <name type="scientific">Flavobacterium nakdongensis</name>
    <dbReference type="NCBI Taxonomy" id="3073563"/>
    <lineage>
        <taxon>Bacteria</taxon>
        <taxon>Pseudomonadati</taxon>
        <taxon>Bacteroidota</taxon>
        <taxon>Flavobacteriia</taxon>
        <taxon>Flavobacteriales</taxon>
        <taxon>Flavobacteriaceae</taxon>
        <taxon>Flavobacterium</taxon>
    </lineage>
</organism>
<dbReference type="Proteomes" id="UP001180481">
    <property type="component" value="Chromosome"/>
</dbReference>
<name>A0ABY9RBF9_9FLAO</name>
<dbReference type="EMBL" id="CP133721">
    <property type="protein sequence ID" value="WMW78572.1"/>
    <property type="molecule type" value="Genomic_DNA"/>
</dbReference>
<dbReference type="GO" id="GO:0016301">
    <property type="term" value="F:kinase activity"/>
    <property type="evidence" value="ECO:0007669"/>
    <property type="project" value="UniProtKB-KW"/>
</dbReference>
<dbReference type="Pfam" id="PF06293">
    <property type="entry name" value="Kdo"/>
    <property type="match status" value="1"/>
</dbReference>
<dbReference type="SUPFAM" id="SSF56112">
    <property type="entry name" value="Protein kinase-like (PK-like)"/>
    <property type="match status" value="1"/>
</dbReference>
<evidence type="ECO:0000313" key="1">
    <source>
        <dbReference type="EMBL" id="WMW78572.1"/>
    </source>
</evidence>
<sequence length="238" mass="28618">MDNELQAILKNFENQGTLLVEGKRNKIKIFAYNGKEVAIKSFRIPIFINGIIYKFFRPSKAKRSFDYAKILTQKGIGTPEPIAYYEHSNFYRILDSYYVCEHIQADYVFKDLFHQELSKIEFILKQFAHFCFAMHENGIEFLDHSPGNTLIKIDENQNCQFYLIDLNRMKFHQKIDFDLRMKNLSKITPSKEMVQLISKEYAKLYQKNENEVFEKMWYYTSKFQKKFLRKKKLKNFKI</sequence>
<keyword evidence="1" id="KW-0418">Kinase</keyword>
<gene>
    <name evidence="1" type="ORF">RF683_03785</name>
</gene>
<dbReference type="RefSeq" id="WP_309532869.1">
    <property type="nucleotide sequence ID" value="NZ_CP133721.1"/>
</dbReference>
<dbReference type="Gene3D" id="1.10.510.10">
    <property type="entry name" value="Transferase(Phosphotransferase) domain 1"/>
    <property type="match status" value="1"/>
</dbReference>
<proteinExistence type="predicted"/>
<evidence type="ECO:0000313" key="2">
    <source>
        <dbReference type="Proteomes" id="UP001180481"/>
    </source>
</evidence>
<keyword evidence="1" id="KW-0808">Transferase</keyword>